<evidence type="ECO:0008006" key="3">
    <source>
        <dbReference type="Google" id="ProtNLM"/>
    </source>
</evidence>
<sequence>MVDYQKHLRSAAWRESRRRALAAAGHRCLLCPATEELEAHHRTYENLGDERKGDLTVLCRECHEVVTSMLRARKYANKPASYADIVRSIAETTPLFDPTDGEV</sequence>
<dbReference type="Gene3D" id="1.10.30.50">
    <property type="match status" value="1"/>
</dbReference>
<organism evidence="1 2">
    <name type="scientific">Bradyrhizobium niftali</name>
    <dbReference type="NCBI Taxonomy" id="2560055"/>
    <lineage>
        <taxon>Bacteria</taxon>
        <taxon>Pseudomonadati</taxon>
        <taxon>Pseudomonadota</taxon>
        <taxon>Alphaproteobacteria</taxon>
        <taxon>Hyphomicrobiales</taxon>
        <taxon>Nitrobacteraceae</taxon>
        <taxon>Bradyrhizobium</taxon>
    </lineage>
</organism>
<dbReference type="OrthoDB" id="8248803at2"/>
<name>A0A4Y9LFW2_9BRAD</name>
<dbReference type="RefSeq" id="WP_135178304.1">
    <property type="nucleotide sequence ID" value="NZ_SPQT01000030.1"/>
</dbReference>
<dbReference type="AlphaFoldDB" id="A0A4Y9LFW2"/>
<dbReference type="CDD" id="cd00085">
    <property type="entry name" value="HNHc"/>
    <property type="match status" value="1"/>
</dbReference>
<keyword evidence="2" id="KW-1185">Reference proteome</keyword>
<evidence type="ECO:0000313" key="2">
    <source>
        <dbReference type="Proteomes" id="UP000297966"/>
    </source>
</evidence>
<reference evidence="1 2" key="1">
    <citation type="submission" date="2019-03" db="EMBL/GenBank/DDBJ databases">
        <title>Bradyrhizobium diversity isolated from nodules of Chamaecrista fasciculata.</title>
        <authorList>
            <person name="Klepa M.S."/>
            <person name="Urquiaga M.O."/>
            <person name="Hungria M."/>
            <person name="Delamuta J.R."/>
        </authorList>
    </citation>
    <scope>NUCLEOTIDE SEQUENCE [LARGE SCALE GENOMIC DNA]</scope>
    <source>
        <strain evidence="1 2">CNPSo 3448</strain>
    </source>
</reference>
<gene>
    <name evidence="1" type="ORF">E4K65_37040</name>
</gene>
<evidence type="ECO:0000313" key="1">
    <source>
        <dbReference type="EMBL" id="TFV41274.1"/>
    </source>
</evidence>
<comment type="caution">
    <text evidence="1">The sequence shown here is derived from an EMBL/GenBank/DDBJ whole genome shotgun (WGS) entry which is preliminary data.</text>
</comment>
<dbReference type="InterPro" id="IPR003615">
    <property type="entry name" value="HNH_nuc"/>
</dbReference>
<accession>A0A4Y9LFW2</accession>
<dbReference type="Proteomes" id="UP000297966">
    <property type="component" value="Unassembled WGS sequence"/>
</dbReference>
<dbReference type="EMBL" id="SPQT01000030">
    <property type="protein sequence ID" value="TFV41274.1"/>
    <property type="molecule type" value="Genomic_DNA"/>
</dbReference>
<protein>
    <recommendedName>
        <fullName evidence="3">HNH endonuclease</fullName>
    </recommendedName>
</protein>
<proteinExistence type="predicted"/>